<evidence type="ECO:0000313" key="2">
    <source>
        <dbReference type="Proteomes" id="UP000094784"/>
    </source>
</evidence>
<sequence>MPNYVLPNPKDFNKVWYVSPDGDDSTGDGSKMAPYNSHIKAIQMAASGDGIFIQAGVYEAPHLVLDTYYRSVCFYDYNKKLAIWGENENTVINFDGTKGIRRDANLFEIPNAGTVISNMKINFIPGKSVSYSNAIFRWCNGNFRNLFIENKGTIKWSTCYYNDQLVAGPKATNCIFKCNGRYTSNYSGKGVWLNCVFDYSHGGGTFTNSLQRTITENDSVLKSLPVDLIDTGSPTILDPDNTRSNIGVCGGPYGWGFIALMYKSFIYLNGEYLKLTNCKWESVSDEPPNEILFKSDGMDGHHLLNRLSTVNDVVMIDRVSSVSDKLFNTKINLKKYYHLTDLGLM</sequence>
<dbReference type="Gene3D" id="2.160.20.10">
    <property type="entry name" value="Single-stranded right-handed beta-helix, Pectin lyase-like"/>
    <property type="match status" value="1"/>
</dbReference>
<evidence type="ECO:0000313" key="1">
    <source>
        <dbReference type="EMBL" id="ODV53295.1"/>
    </source>
</evidence>
<dbReference type="InterPro" id="IPR012334">
    <property type="entry name" value="Pectin_lyas_fold"/>
</dbReference>
<dbReference type="AlphaFoldDB" id="A0A1E4QYN0"/>
<protein>
    <recommendedName>
        <fullName evidence="3">DUF1565 domain-containing protein</fullName>
    </recommendedName>
</protein>
<comment type="caution">
    <text evidence="1">The sequence shown here is derived from an EMBL/GenBank/DDBJ whole genome shotgun (WGS) entry which is preliminary data.</text>
</comment>
<accession>A0A1E4QYN0</accession>
<proteinExistence type="predicted"/>
<dbReference type="SUPFAM" id="SSF51126">
    <property type="entry name" value="Pectin lyase-like"/>
    <property type="match status" value="1"/>
</dbReference>
<organism evidence="1 2">
    <name type="scientific">Lysinibacillus fusiformis</name>
    <dbReference type="NCBI Taxonomy" id="28031"/>
    <lineage>
        <taxon>Bacteria</taxon>
        <taxon>Bacillati</taxon>
        <taxon>Bacillota</taxon>
        <taxon>Bacilli</taxon>
        <taxon>Bacillales</taxon>
        <taxon>Bacillaceae</taxon>
        <taxon>Lysinibacillus</taxon>
    </lineage>
</organism>
<evidence type="ECO:0008006" key="3">
    <source>
        <dbReference type="Google" id="ProtNLM"/>
    </source>
</evidence>
<dbReference type="InterPro" id="IPR011050">
    <property type="entry name" value="Pectin_lyase_fold/virulence"/>
</dbReference>
<reference evidence="1 2" key="1">
    <citation type="submission" date="2016-09" db="EMBL/GenBank/DDBJ databases">
        <title>Draft genome sequence of the soil isolate, Lysinibacillus fusiformis M5, a potential hypoxanthine producer.</title>
        <authorList>
            <person name="Gallegos-Monterrosa R."/>
            <person name="Maroti G."/>
            <person name="Balint B."/>
            <person name="Kovacs A.T."/>
        </authorList>
    </citation>
    <scope>NUCLEOTIDE SEQUENCE [LARGE SCALE GENOMIC DNA]</scope>
    <source>
        <strain evidence="1 2">M5</strain>
    </source>
</reference>
<dbReference type="Proteomes" id="UP000094784">
    <property type="component" value="Unassembled WGS sequence"/>
</dbReference>
<dbReference type="RefSeq" id="WP_069483536.1">
    <property type="nucleotide sequence ID" value="NZ_KV766183.1"/>
</dbReference>
<dbReference type="OrthoDB" id="1936882at2"/>
<name>A0A1E4QYN0_9BACI</name>
<dbReference type="EMBL" id="MECQ01000008">
    <property type="protein sequence ID" value="ODV53295.1"/>
    <property type="molecule type" value="Genomic_DNA"/>
</dbReference>
<gene>
    <name evidence="1" type="ORF">BG258_23625</name>
</gene>